<dbReference type="Proteomes" id="UP001271648">
    <property type="component" value="Unassembled WGS sequence"/>
</dbReference>
<protein>
    <recommendedName>
        <fullName evidence="4">DUF2178 domain-containing protein</fullName>
    </recommendedName>
</protein>
<accession>A0AAW9AC64</accession>
<evidence type="ECO:0008006" key="4">
    <source>
        <dbReference type="Google" id="ProtNLM"/>
    </source>
</evidence>
<proteinExistence type="predicted"/>
<keyword evidence="1" id="KW-1133">Transmembrane helix</keyword>
<keyword evidence="1" id="KW-0812">Transmembrane</keyword>
<evidence type="ECO:0000256" key="1">
    <source>
        <dbReference type="SAM" id="Phobius"/>
    </source>
</evidence>
<dbReference type="AlphaFoldDB" id="A0AAW9AC64"/>
<feature type="transmembrane region" description="Helical" evidence="1">
    <location>
        <begin position="108"/>
        <end position="129"/>
    </location>
</feature>
<organism evidence="2 3">
    <name type="scientific">Sporosarcina thermotolerans</name>
    <dbReference type="NCBI Taxonomy" id="633404"/>
    <lineage>
        <taxon>Bacteria</taxon>
        <taxon>Bacillati</taxon>
        <taxon>Bacillota</taxon>
        <taxon>Bacilli</taxon>
        <taxon>Bacillales</taxon>
        <taxon>Caryophanaceae</taxon>
        <taxon>Sporosarcina</taxon>
    </lineage>
</organism>
<sequence length="160" mass="18269">MKVVIFESVSKIIIIGVFAYAVAFAYENVWLIDEFDRALAEGQFMPVDVEFNLFPFALCFLLILVYMVMSKKLKPRKKLDLLMKFGEFQDSDERELLITNKATRASHVTLSLAAVIAMLVMFATTNYTYHHPSFPIYLFAAIIIASSVAYAIAWCLEFNK</sequence>
<name>A0AAW9AC64_9BACL</name>
<gene>
    <name evidence="2" type="ORF">QTL97_17020</name>
</gene>
<reference evidence="2 3" key="1">
    <citation type="submission" date="2023-06" db="EMBL/GenBank/DDBJ databases">
        <title>Sporosarcina sp. nov., isolated from Korean traditional fermented seafood 'Jeotgal'.</title>
        <authorList>
            <person name="Yang A.I."/>
            <person name="Shin N.-R."/>
        </authorList>
    </citation>
    <scope>NUCLEOTIDE SEQUENCE [LARGE SCALE GENOMIC DNA]</scope>
    <source>
        <strain evidence="2 3">KCTC43456</strain>
    </source>
</reference>
<feature type="transmembrane region" description="Helical" evidence="1">
    <location>
        <begin position="135"/>
        <end position="156"/>
    </location>
</feature>
<dbReference type="RefSeq" id="WP_283734287.1">
    <property type="nucleotide sequence ID" value="NZ_CP125968.1"/>
</dbReference>
<evidence type="ECO:0000313" key="3">
    <source>
        <dbReference type="Proteomes" id="UP001271648"/>
    </source>
</evidence>
<feature type="transmembrane region" description="Helical" evidence="1">
    <location>
        <begin position="51"/>
        <end position="69"/>
    </location>
</feature>
<comment type="caution">
    <text evidence="2">The sequence shown here is derived from an EMBL/GenBank/DDBJ whole genome shotgun (WGS) entry which is preliminary data.</text>
</comment>
<keyword evidence="3" id="KW-1185">Reference proteome</keyword>
<dbReference type="EMBL" id="JAUBDJ010000015">
    <property type="protein sequence ID" value="MDW0118629.1"/>
    <property type="molecule type" value="Genomic_DNA"/>
</dbReference>
<feature type="transmembrane region" description="Helical" evidence="1">
    <location>
        <begin position="12"/>
        <end position="31"/>
    </location>
</feature>
<evidence type="ECO:0000313" key="2">
    <source>
        <dbReference type="EMBL" id="MDW0118629.1"/>
    </source>
</evidence>
<keyword evidence="1" id="KW-0472">Membrane</keyword>